<sequence length="266" mass="29277">MEWVALSSKYYIDLDDDGISERAEVLLTRALAYMSDNETSGHLPKAALKRLGLSSVYRRVTELLDAGIMVVSQDSLGHEIGYDFPAWSKWNAPLERQVRKKKADRERIAAKRRKDSNVARQSRGQSRDVAAPQNRDSSLSTYVERATHQGDAREREEQPRGPAVSVDGWKLVRAAIPDEHPQASRTALALHAGQLLKSGTPADDISAALTLWLSKPHLGPGTLPSLVSEVIRQRVTPARQQLDAATAKVAGWADLANQLNAQEACK</sequence>
<dbReference type="AlphaFoldDB" id="A0A516X4I4"/>
<evidence type="ECO:0000313" key="2">
    <source>
        <dbReference type="EMBL" id="QDQ97960.1"/>
    </source>
</evidence>
<keyword evidence="3" id="KW-1185">Reference proteome</keyword>
<evidence type="ECO:0000256" key="1">
    <source>
        <dbReference type="SAM" id="MobiDB-lite"/>
    </source>
</evidence>
<accession>A0A516X4I4</accession>
<protein>
    <submittedName>
        <fullName evidence="2">Uncharacterized protein</fullName>
    </submittedName>
</protein>
<name>A0A516X4I4_9ACTN</name>
<reference evidence="2 3" key="2">
    <citation type="submission" date="2019-07" db="EMBL/GenBank/DDBJ databases">
        <authorList>
            <person name="Huang Y."/>
        </authorList>
    </citation>
    <scope>NUCLEOTIDE SEQUENCE [LARGE SCALE GENOMIC DNA]</scope>
    <source>
        <strain evidence="2 3">HY188</strain>
    </source>
</reference>
<proteinExistence type="predicted"/>
<dbReference type="RefSeq" id="WP_143909165.1">
    <property type="nucleotide sequence ID" value="NZ_CP041765.1"/>
</dbReference>
<evidence type="ECO:0000313" key="3">
    <source>
        <dbReference type="Proteomes" id="UP000317344"/>
    </source>
</evidence>
<feature type="region of interest" description="Disordered" evidence="1">
    <location>
        <begin position="101"/>
        <end position="164"/>
    </location>
</feature>
<feature type="compositionally biased region" description="Basic and acidic residues" evidence="1">
    <location>
        <begin position="145"/>
        <end position="159"/>
    </location>
</feature>
<dbReference type="Proteomes" id="UP000317344">
    <property type="component" value="Chromosome"/>
</dbReference>
<gene>
    <name evidence="2" type="ORF">FO059_12355</name>
</gene>
<dbReference type="KEGG" id="toy:FO059_12355"/>
<reference evidence="2 3" key="1">
    <citation type="submission" date="2019-07" db="EMBL/GenBank/DDBJ databases">
        <title>Tomitella cavernea sp. nov., an actinomycete isolated from soil.</title>
        <authorList>
            <person name="Cheng J."/>
        </authorList>
    </citation>
    <scope>NUCLEOTIDE SEQUENCE [LARGE SCALE GENOMIC DNA]</scope>
    <source>
        <strain evidence="2 3">HY188</strain>
    </source>
</reference>
<organism evidence="2 3">
    <name type="scientific">Tomitella fengzijianii</name>
    <dbReference type="NCBI Taxonomy" id="2597660"/>
    <lineage>
        <taxon>Bacteria</taxon>
        <taxon>Bacillati</taxon>
        <taxon>Actinomycetota</taxon>
        <taxon>Actinomycetes</taxon>
        <taxon>Mycobacteriales</taxon>
        <taxon>Tomitella</taxon>
    </lineage>
</organism>
<dbReference type="OrthoDB" id="4747530at2"/>
<dbReference type="EMBL" id="CP041765">
    <property type="protein sequence ID" value="QDQ97960.1"/>
    <property type="molecule type" value="Genomic_DNA"/>
</dbReference>